<gene>
    <name evidence="2" type="ORF">BDW02DRAFT_494663</name>
</gene>
<evidence type="ECO:0000313" key="2">
    <source>
        <dbReference type="EMBL" id="KAF1835978.1"/>
    </source>
</evidence>
<feature type="compositionally biased region" description="Low complexity" evidence="1">
    <location>
        <begin position="44"/>
        <end position="67"/>
    </location>
</feature>
<feature type="region of interest" description="Disordered" evidence="1">
    <location>
        <begin position="153"/>
        <end position="197"/>
    </location>
</feature>
<proteinExistence type="predicted"/>
<feature type="region of interest" description="Disordered" evidence="1">
    <location>
        <begin position="36"/>
        <end position="88"/>
    </location>
</feature>
<dbReference type="OrthoDB" id="5328813at2759"/>
<evidence type="ECO:0000313" key="3">
    <source>
        <dbReference type="Proteomes" id="UP000800040"/>
    </source>
</evidence>
<dbReference type="AlphaFoldDB" id="A0A6A5KFV5"/>
<feature type="compositionally biased region" description="Polar residues" evidence="1">
    <location>
        <begin position="162"/>
        <end position="175"/>
    </location>
</feature>
<dbReference type="Proteomes" id="UP000800040">
    <property type="component" value="Unassembled WGS sequence"/>
</dbReference>
<keyword evidence="3" id="KW-1185">Reference proteome</keyword>
<evidence type="ECO:0000256" key="1">
    <source>
        <dbReference type="SAM" id="MobiDB-lite"/>
    </source>
</evidence>
<reference evidence="2" key="1">
    <citation type="submission" date="2020-01" db="EMBL/GenBank/DDBJ databases">
        <authorList>
            <consortium name="DOE Joint Genome Institute"/>
            <person name="Haridas S."/>
            <person name="Albert R."/>
            <person name="Binder M."/>
            <person name="Bloem J."/>
            <person name="Labutti K."/>
            <person name="Salamov A."/>
            <person name="Andreopoulos B."/>
            <person name="Baker S.E."/>
            <person name="Barry K."/>
            <person name="Bills G."/>
            <person name="Bluhm B.H."/>
            <person name="Cannon C."/>
            <person name="Castanera R."/>
            <person name="Culley D.E."/>
            <person name="Daum C."/>
            <person name="Ezra D."/>
            <person name="Gonzalez J.B."/>
            <person name="Henrissat B."/>
            <person name="Kuo A."/>
            <person name="Liang C."/>
            <person name="Lipzen A."/>
            <person name="Lutzoni F."/>
            <person name="Magnuson J."/>
            <person name="Mondo S."/>
            <person name="Nolan M."/>
            <person name="Ohm R."/>
            <person name="Pangilinan J."/>
            <person name="Park H.-J."/>
            <person name="Ramirez L."/>
            <person name="Alfaro M."/>
            <person name="Sun H."/>
            <person name="Tritt A."/>
            <person name="Yoshinaga Y."/>
            <person name="Zwiers L.-H."/>
            <person name="Turgeon B.G."/>
            <person name="Goodwin S.B."/>
            <person name="Spatafora J.W."/>
            <person name="Crous P.W."/>
            <person name="Grigoriev I.V."/>
        </authorList>
    </citation>
    <scope>NUCLEOTIDE SEQUENCE</scope>
    <source>
        <strain evidence="2">P77</strain>
    </source>
</reference>
<feature type="compositionally biased region" description="Polar residues" evidence="1">
    <location>
        <begin position="185"/>
        <end position="197"/>
    </location>
</feature>
<sequence>MTGERKSSGKLQSSIQVDDIAEPALICLDSTRRLGRKRSAGKLVSKSSKPSSSTTVVTPPKAAVAAPNEKKEEVHRRRNPFNDLLRNKSTSAIEVAKHGGPLVPESHELPHATQPAPAQPNETGLDVRMARRVVDLERALAVAREEQHVLAEELSKARKQGQADQNTMEEWSQQLPEAHGHSAPSRASSNSDTRQLSGQQDIAELNDLKMRLHESEKESQERLQQLLSLKLSISSLTRANSQVTDSEIIESFTQLANRVQELGLCQAVVSQALVQILEEPLIVGLPLTGPLAAIRQCAKVIHSTGLEYSEWRRATIRAVGTSTARHELLKGTDDLLHRIAGDVAHLLFTLTSIPLTLGARSALMGILGDATELQRTFALQKANLQVHFFSRGRGTLQFHQRTMESVYDLDDAMDEGDALTERMFLFCIFPCLEKYGDERGEHQETSHVLVKARVCCGVG</sequence>
<organism evidence="2 3">
    <name type="scientific">Decorospora gaudefroyi</name>
    <dbReference type="NCBI Taxonomy" id="184978"/>
    <lineage>
        <taxon>Eukaryota</taxon>
        <taxon>Fungi</taxon>
        <taxon>Dikarya</taxon>
        <taxon>Ascomycota</taxon>
        <taxon>Pezizomycotina</taxon>
        <taxon>Dothideomycetes</taxon>
        <taxon>Pleosporomycetidae</taxon>
        <taxon>Pleosporales</taxon>
        <taxon>Pleosporineae</taxon>
        <taxon>Pleosporaceae</taxon>
        <taxon>Decorospora</taxon>
    </lineage>
</organism>
<dbReference type="EMBL" id="ML975279">
    <property type="protein sequence ID" value="KAF1835978.1"/>
    <property type="molecule type" value="Genomic_DNA"/>
</dbReference>
<accession>A0A6A5KFV5</accession>
<protein>
    <submittedName>
        <fullName evidence="2">Uncharacterized protein</fullName>
    </submittedName>
</protein>
<name>A0A6A5KFV5_9PLEO</name>